<protein>
    <recommendedName>
        <fullName evidence="4">Secreted protein</fullName>
    </recommendedName>
</protein>
<keyword evidence="3" id="KW-1185">Reference proteome</keyword>
<organism evidence="2 3">
    <name type="scientific">Streptomyces sviceus (strain ATCC 29083 / DSM 924 / JCM 4929 / NBRC 13980 / NCIMB 11184 / NRRL 5439 / UC 5370)</name>
    <dbReference type="NCBI Taxonomy" id="463191"/>
    <lineage>
        <taxon>Bacteria</taxon>
        <taxon>Bacillati</taxon>
        <taxon>Actinomycetota</taxon>
        <taxon>Actinomycetes</taxon>
        <taxon>Kitasatosporales</taxon>
        <taxon>Streptomycetaceae</taxon>
        <taxon>Streptomyces</taxon>
    </lineage>
</organism>
<reference evidence="2" key="1">
    <citation type="submission" date="2009-10" db="EMBL/GenBank/DDBJ databases">
        <title>The genome sequence of Streptomyces sviceus strain ATCC 29083.</title>
        <authorList>
            <consortium name="The Broad Institute Genome Sequencing Platform"/>
            <consortium name="Broad Institute Microbial Sequencing Center"/>
            <person name="Fischbach M."/>
            <person name="Godfrey P."/>
            <person name="Ward D."/>
            <person name="Young S."/>
            <person name="Zeng Q."/>
            <person name="Koehrsen M."/>
            <person name="Alvarado L."/>
            <person name="Berlin A.M."/>
            <person name="Bochicchio J."/>
            <person name="Borenstein D."/>
            <person name="Chapman S.B."/>
            <person name="Chen Z."/>
            <person name="Engels R."/>
            <person name="Freedman E."/>
            <person name="Gellesch M."/>
            <person name="Goldberg J."/>
            <person name="Griggs A."/>
            <person name="Gujja S."/>
            <person name="Heilman E.R."/>
            <person name="Heiman D.I."/>
            <person name="Hepburn T.A."/>
            <person name="Howarth C."/>
            <person name="Jen D."/>
            <person name="Larson L."/>
            <person name="Lewis B."/>
            <person name="Mehta T."/>
            <person name="Park D."/>
            <person name="Pearson M."/>
            <person name="Richards J."/>
            <person name="Roberts A."/>
            <person name="Saif S."/>
            <person name="Shea T.D."/>
            <person name="Shenoy N."/>
            <person name="Sisk P."/>
            <person name="Stolte C."/>
            <person name="Sykes S.N."/>
            <person name="Thomson T."/>
            <person name="Walk T."/>
            <person name="White J."/>
            <person name="Yandava C."/>
            <person name="Straight P."/>
            <person name="Clardy J."/>
            <person name="Hung D."/>
            <person name="Kolter R."/>
            <person name="Mekalanos J."/>
            <person name="Walker S."/>
            <person name="Walsh C.T."/>
            <person name="Wieland-Brown L.C."/>
            <person name="Haas B."/>
            <person name="Nusbaum C."/>
            <person name="Birren B."/>
        </authorList>
    </citation>
    <scope>NUCLEOTIDE SEQUENCE [LARGE SCALE GENOMIC DNA]</scope>
    <source>
        <strain evidence="2">ATCC 29083</strain>
    </source>
</reference>
<evidence type="ECO:0000256" key="1">
    <source>
        <dbReference type="SAM" id="MobiDB-lite"/>
    </source>
</evidence>
<dbReference type="Proteomes" id="UP000002785">
    <property type="component" value="Chromosome"/>
</dbReference>
<evidence type="ECO:0008006" key="4">
    <source>
        <dbReference type="Google" id="ProtNLM"/>
    </source>
</evidence>
<gene>
    <name evidence="2" type="ORF">SSEG_08470</name>
</gene>
<dbReference type="HOGENOM" id="CLU_2604430_0_0_11"/>
<name>B5HMZ6_STRX2</name>
<dbReference type="EMBL" id="CM000951">
    <property type="protein sequence ID" value="EDY54201.1"/>
    <property type="molecule type" value="Genomic_DNA"/>
</dbReference>
<proteinExistence type="predicted"/>
<feature type="region of interest" description="Disordered" evidence="1">
    <location>
        <begin position="37"/>
        <end position="69"/>
    </location>
</feature>
<evidence type="ECO:0000313" key="3">
    <source>
        <dbReference type="Proteomes" id="UP000002785"/>
    </source>
</evidence>
<feature type="compositionally biased region" description="Low complexity" evidence="1">
    <location>
        <begin position="57"/>
        <end position="68"/>
    </location>
</feature>
<evidence type="ECO:0000313" key="2">
    <source>
        <dbReference type="EMBL" id="EDY54201.1"/>
    </source>
</evidence>
<dbReference type="AlphaFoldDB" id="B5HMZ6"/>
<accession>B5HMZ6</accession>
<dbReference type="eggNOG" id="ENOG5031XEK">
    <property type="taxonomic scope" value="Bacteria"/>
</dbReference>
<sequence length="82" mass="8868">MGVSAGRRLWRWALLVWVALVVVAGGLTLWLQDSAEPPGPYSWEENTPTPAVPEEWPSTCPTPTSDPDAGPTLFACAFISSR</sequence>